<dbReference type="SUPFAM" id="SSF51206">
    <property type="entry name" value="cAMP-binding domain-like"/>
    <property type="match status" value="1"/>
</dbReference>
<dbReference type="Pfam" id="PF03445">
    <property type="entry name" value="DUF294"/>
    <property type="match status" value="1"/>
</dbReference>
<dbReference type="InterPro" id="IPR014710">
    <property type="entry name" value="RmlC-like_jellyroll"/>
</dbReference>
<dbReference type="InterPro" id="IPR051257">
    <property type="entry name" value="Diverse_CBS-Domain"/>
</dbReference>
<dbReference type="PANTHER" id="PTHR43080:SF2">
    <property type="entry name" value="CBS DOMAIN-CONTAINING PROTEIN"/>
    <property type="match status" value="1"/>
</dbReference>
<accession>A0A7C1FJZ2</accession>
<dbReference type="InterPro" id="IPR000595">
    <property type="entry name" value="cNMP-bd_dom"/>
</dbReference>
<feature type="domain" description="Cyclic nucleotide-binding" evidence="3">
    <location>
        <begin position="12"/>
        <end position="111"/>
    </location>
</feature>
<feature type="domain" description="CBS" evidence="4">
    <location>
        <begin position="150"/>
        <end position="205"/>
    </location>
</feature>
<dbReference type="SMART" id="SM00116">
    <property type="entry name" value="CBS"/>
    <property type="match status" value="2"/>
</dbReference>
<protein>
    <submittedName>
        <fullName evidence="5">Cyclic nucleotide-binding/CBS domain-containing protein</fullName>
    </submittedName>
</protein>
<dbReference type="Gene3D" id="2.60.120.10">
    <property type="entry name" value="Jelly Rolls"/>
    <property type="match status" value="1"/>
</dbReference>
<comment type="caution">
    <text evidence="5">The sequence shown here is derived from an EMBL/GenBank/DDBJ whole genome shotgun (WGS) entry which is preliminary data.</text>
</comment>
<dbReference type="PROSITE" id="PS51371">
    <property type="entry name" value="CBS"/>
    <property type="match status" value="2"/>
</dbReference>
<keyword evidence="1 2" id="KW-0129">CBS domain</keyword>
<dbReference type="InterPro" id="IPR018821">
    <property type="entry name" value="DUF294_put_nucleoTrafse_sb-bd"/>
</dbReference>
<dbReference type="Gene3D" id="3.10.580.10">
    <property type="entry name" value="CBS-domain"/>
    <property type="match status" value="1"/>
</dbReference>
<dbReference type="CDD" id="cd00038">
    <property type="entry name" value="CAP_ED"/>
    <property type="match status" value="1"/>
</dbReference>
<dbReference type="PROSITE" id="PS50042">
    <property type="entry name" value="CNMP_BINDING_3"/>
    <property type="match status" value="1"/>
</dbReference>
<name>A0A7C1FJZ2_9CHLR</name>
<organism evidence="5">
    <name type="scientific">Caldilinea aerophila</name>
    <dbReference type="NCBI Taxonomy" id="133453"/>
    <lineage>
        <taxon>Bacteria</taxon>
        <taxon>Bacillati</taxon>
        <taxon>Chloroflexota</taxon>
        <taxon>Caldilineae</taxon>
        <taxon>Caldilineales</taxon>
        <taxon>Caldilineaceae</taxon>
        <taxon>Caldilinea</taxon>
    </lineage>
</organism>
<dbReference type="InterPro" id="IPR000644">
    <property type="entry name" value="CBS_dom"/>
</dbReference>
<dbReference type="SMART" id="SM00100">
    <property type="entry name" value="cNMP"/>
    <property type="match status" value="1"/>
</dbReference>
<evidence type="ECO:0000256" key="1">
    <source>
        <dbReference type="ARBA" id="ARBA00023122"/>
    </source>
</evidence>
<proteinExistence type="predicted"/>
<dbReference type="InterPro" id="IPR018490">
    <property type="entry name" value="cNMP-bd_dom_sf"/>
</dbReference>
<dbReference type="InterPro" id="IPR005105">
    <property type="entry name" value="GlnD_Uridyltrans_N"/>
</dbReference>
<evidence type="ECO:0000259" key="4">
    <source>
        <dbReference type="PROSITE" id="PS51371"/>
    </source>
</evidence>
<dbReference type="PANTHER" id="PTHR43080">
    <property type="entry name" value="CBS DOMAIN-CONTAINING PROTEIN CBSX3, MITOCHONDRIAL"/>
    <property type="match status" value="1"/>
</dbReference>
<dbReference type="EMBL" id="DSMG01000198">
    <property type="protein sequence ID" value="HDX33696.1"/>
    <property type="molecule type" value="Genomic_DNA"/>
</dbReference>
<dbReference type="Pfam" id="PF00027">
    <property type="entry name" value="cNMP_binding"/>
    <property type="match status" value="1"/>
</dbReference>
<evidence type="ECO:0000256" key="2">
    <source>
        <dbReference type="PROSITE-ProRule" id="PRU00703"/>
    </source>
</evidence>
<dbReference type="AlphaFoldDB" id="A0A7C1FJZ2"/>
<dbReference type="CDD" id="cd04587">
    <property type="entry name" value="CBS_pair_CAP-ED_NT_Pol-beta-like_DUF294_assoc"/>
    <property type="match status" value="1"/>
</dbReference>
<sequence>MEALAFIEQIPPFDQLPPEDLEKVQQAMQRVEYEAGAIILRQGGAPSAYLNIVRSGSVELRANGRVRHVLEAGEMFGFPSMLSQEPPLTDVVAAEPCVIYRIPESLFRTLLERPPFAQYFLRSLSERLRNAASEQSLNAQGLGMPSKYLVVHEPIFVAPNATVQEAASVMAKAGVGSVLVADEPPGILTDRDLRNRVLAAGRGPETPVREVMSRPLIAIDSDTPVHGAMMRMLEEKIHHLALVEEGKIVGLISSTDLLRFQSQNPIFLQRQLNALHDPKELARYSNEVNSVVETLYRGGLAAPQIGRIVSTLNDTLIARLLQQGEAEFGAPPTPYAWIVFGSEGRCEQMVLTDQDNALVYAEPSERADTYFHALAEFVVQRLIQAGFPPCPGGYMATNWCKPLDEWLTLFSDWIDRPEPQALVEAGIFFDFRPVYGELSLEPLEQRMMSAQRNGIFLAYLAQAANAFAPPLGFFNRLRSEGGYIDLKKGGVAPVVGMARALALAAGSRERSTMERLNAAVQGGTLSSEGADNLSGAFQFFLHIRLRAQLETIRNGQKPDNRIRVKDLTTREQRLLRDAFIMVREMQESVAEQLRAGGLR</sequence>
<gene>
    <name evidence="5" type="ORF">ENQ20_19780</name>
</gene>
<dbReference type="SUPFAM" id="SSF54631">
    <property type="entry name" value="CBS-domain pair"/>
    <property type="match status" value="1"/>
</dbReference>
<dbReference type="CDD" id="cd05401">
    <property type="entry name" value="NT_GlnE_GlnD_like"/>
    <property type="match status" value="1"/>
</dbReference>
<dbReference type="GO" id="GO:0008773">
    <property type="term" value="F:[protein-PII] uridylyltransferase activity"/>
    <property type="evidence" value="ECO:0007669"/>
    <property type="project" value="InterPro"/>
</dbReference>
<reference evidence="5" key="1">
    <citation type="journal article" date="2020" name="mSystems">
        <title>Genome- and Community-Level Interaction Insights into Carbon Utilization and Element Cycling Functions of Hydrothermarchaeota in Hydrothermal Sediment.</title>
        <authorList>
            <person name="Zhou Z."/>
            <person name="Liu Y."/>
            <person name="Xu W."/>
            <person name="Pan J."/>
            <person name="Luo Z.H."/>
            <person name="Li M."/>
        </authorList>
    </citation>
    <scope>NUCLEOTIDE SEQUENCE [LARGE SCALE GENOMIC DNA]</scope>
    <source>
        <strain evidence="5">SpSt-289</strain>
    </source>
</reference>
<feature type="domain" description="CBS" evidence="4">
    <location>
        <begin position="212"/>
        <end position="268"/>
    </location>
</feature>
<dbReference type="Pfam" id="PF00571">
    <property type="entry name" value="CBS"/>
    <property type="match status" value="2"/>
</dbReference>
<dbReference type="Pfam" id="PF10335">
    <property type="entry name" value="DUF294_C"/>
    <property type="match status" value="1"/>
</dbReference>
<evidence type="ECO:0000313" key="5">
    <source>
        <dbReference type="EMBL" id="HDX33696.1"/>
    </source>
</evidence>
<evidence type="ECO:0000259" key="3">
    <source>
        <dbReference type="PROSITE" id="PS50042"/>
    </source>
</evidence>
<dbReference type="InterPro" id="IPR046342">
    <property type="entry name" value="CBS_dom_sf"/>
</dbReference>